<dbReference type="GO" id="GO:0043565">
    <property type="term" value="F:sequence-specific DNA binding"/>
    <property type="evidence" value="ECO:0007669"/>
    <property type="project" value="InterPro"/>
</dbReference>
<dbReference type="InterPro" id="IPR011008">
    <property type="entry name" value="Dimeric_a/b-barrel"/>
</dbReference>
<keyword evidence="2" id="KW-0238">DNA-binding</keyword>
<sequence length="156" mass="17718">MTPLDKTDLKILEALQNDAKINAKTLAADLHLSKTPIYERIKRLEEEGVIKQYVALVDPEKIGLPLVVFCNVTLSTHDNEHIRQFHEAIADIDEIMECYSIGGIHDFFLKVVVKDLKAYDRFVFEKLTKIKGISKMQSSFVLSEMKHTTAFKPALG</sequence>
<evidence type="ECO:0000256" key="1">
    <source>
        <dbReference type="ARBA" id="ARBA00023015"/>
    </source>
</evidence>
<dbReference type="InterPro" id="IPR011991">
    <property type="entry name" value="ArsR-like_HTH"/>
</dbReference>
<dbReference type="PROSITE" id="PS50956">
    <property type="entry name" value="HTH_ASNC_2"/>
    <property type="match status" value="1"/>
</dbReference>
<dbReference type="HOGENOM" id="CLU_091233_0_0_4"/>
<dbReference type="PANTHER" id="PTHR30154:SF34">
    <property type="entry name" value="TRANSCRIPTIONAL REGULATOR AZLB"/>
    <property type="match status" value="1"/>
</dbReference>
<dbReference type="eggNOG" id="COG1522">
    <property type="taxonomic scope" value="Bacteria"/>
</dbReference>
<dbReference type="STRING" id="847.BRW83_1544"/>
<protein>
    <submittedName>
        <fullName evidence="5">Putative Bkd operon transcriptional regulator</fullName>
    </submittedName>
</protein>
<dbReference type="SUPFAM" id="SSF54909">
    <property type="entry name" value="Dimeric alpha+beta barrel"/>
    <property type="match status" value="1"/>
</dbReference>
<evidence type="ECO:0000256" key="2">
    <source>
        <dbReference type="ARBA" id="ARBA00023125"/>
    </source>
</evidence>
<dbReference type="Gene3D" id="3.30.70.920">
    <property type="match status" value="1"/>
</dbReference>
<gene>
    <name evidence="5" type="ORF">OFBG_00685</name>
</gene>
<dbReference type="Gene3D" id="1.10.10.10">
    <property type="entry name" value="Winged helix-like DNA-binding domain superfamily/Winged helix DNA-binding domain"/>
    <property type="match status" value="1"/>
</dbReference>
<dbReference type="InterPro" id="IPR019888">
    <property type="entry name" value="Tscrpt_reg_AsnC-like"/>
</dbReference>
<dbReference type="Proteomes" id="UP000005089">
    <property type="component" value="Unassembled WGS sequence"/>
</dbReference>
<reference evidence="5 6" key="1">
    <citation type="submission" date="2009-02" db="EMBL/GenBank/DDBJ databases">
        <title>The Genome Sequence of Oxalobacter formigenes OXCC13.</title>
        <authorList>
            <consortium name="The Broad Institute Genome Sequencing Platform"/>
            <person name="Ward D."/>
            <person name="Young S.K."/>
            <person name="Kodira C.D."/>
            <person name="Zeng Q."/>
            <person name="Koehrsen M."/>
            <person name="Alvarado L."/>
            <person name="Berlin A."/>
            <person name="Borenstein D."/>
            <person name="Chen Z."/>
            <person name="Engels R."/>
            <person name="Freedman E."/>
            <person name="Gellesch M."/>
            <person name="Goldberg J."/>
            <person name="Griggs A."/>
            <person name="Gujja S."/>
            <person name="Heiman D."/>
            <person name="Hepburn T."/>
            <person name="Howarth C."/>
            <person name="Jen D."/>
            <person name="Larson L."/>
            <person name="Lewis B."/>
            <person name="Mehta T."/>
            <person name="Park D."/>
            <person name="Pearson M."/>
            <person name="Roberts A."/>
            <person name="Saif S."/>
            <person name="Shea T."/>
            <person name="Shenoy N."/>
            <person name="Sisk P."/>
            <person name="Stolte C."/>
            <person name="Sykes S."/>
            <person name="Walk T."/>
            <person name="White J."/>
            <person name="Yandava C."/>
            <person name="Allison M.J."/>
            <person name="Lander E."/>
            <person name="Nusbaum C."/>
            <person name="Galagan J."/>
            <person name="Birren B."/>
        </authorList>
    </citation>
    <scope>NUCLEOTIDE SEQUENCE [LARGE SCALE GENOMIC DNA]</scope>
    <source>
        <strain evidence="5 6">OXCC13</strain>
    </source>
</reference>
<evidence type="ECO:0000313" key="6">
    <source>
        <dbReference type="Proteomes" id="UP000005089"/>
    </source>
</evidence>
<dbReference type="PRINTS" id="PR00033">
    <property type="entry name" value="HTHASNC"/>
</dbReference>
<dbReference type="Pfam" id="PF01037">
    <property type="entry name" value="AsnC_trans_reg"/>
    <property type="match status" value="1"/>
</dbReference>
<keyword evidence="3" id="KW-0804">Transcription</keyword>
<evidence type="ECO:0000259" key="4">
    <source>
        <dbReference type="PROSITE" id="PS50956"/>
    </source>
</evidence>
<keyword evidence="6" id="KW-1185">Reference proteome</keyword>
<keyword evidence="1" id="KW-0805">Transcription regulation</keyword>
<dbReference type="InterPro" id="IPR000485">
    <property type="entry name" value="AsnC-type_HTH_dom"/>
</dbReference>
<organism evidence="5 6">
    <name type="scientific">Oxalobacter formigenes OXCC13</name>
    <dbReference type="NCBI Taxonomy" id="556269"/>
    <lineage>
        <taxon>Bacteria</taxon>
        <taxon>Pseudomonadati</taxon>
        <taxon>Pseudomonadota</taxon>
        <taxon>Betaproteobacteria</taxon>
        <taxon>Burkholderiales</taxon>
        <taxon>Oxalobacteraceae</taxon>
        <taxon>Oxalobacter</taxon>
    </lineage>
</organism>
<feature type="domain" description="HTH asnC-type" evidence="4">
    <location>
        <begin position="4"/>
        <end position="65"/>
    </location>
</feature>
<dbReference type="PANTHER" id="PTHR30154">
    <property type="entry name" value="LEUCINE-RESPONSIVE REGULATORY PROTEIN"/>
    <property type="match status" value="1"/>
</dbReference>
<dbReference type="AlphaFoldDB" id="C3X8Y1"/>
<dbReference type="GO" id="GO:0043200">
    <property type="term" value="P:response to amino acid"/>
    <property type="evidence" value="ECO:0007669"/>
    <property type="project" value="TreeGrafter"/>
</dbReference>
<dbReference type="SMART" id="SM00344">
    <property type="entry name" value="HTH_ASNC"/>
    <property type="match status" value="1"/>
</dbReference>
<name>C3X8Y1_OXAFO</name>
<evidence type="ECO:0000256" key="3">
    <source>
        <dbReference type="ARBA" id="ARBA00023163"/>
    </source>
</evidence>
<dbReference type="CDD" id="cd00090">
    <property type="entry name" value="HTH_ARSR"/>
    <property type="match status" value="1"/>
</dbReference>
<dbReference type="InterPro" id="IPR019887">
    <property type="entry name" value="Tscrpt_reg_AsnC/Lrp_C"/>
</dbReference>
<dbReference type="InterPro" id="IPR036388">
    <property type="entry name" value="WH-like_DNA-bd_sf"/>
</dbReference>
<dbReference type="RefSeq" id="WP_005880295.1">
    <property type="nucleotide sequence ID" value="NZ_CP019430.1"/>
</dbReference>
<dbReference type="EMBL" id="GG658170">
    <property type="protein sequence ID" value="EEO29657.1"/>
    <property type="molecule type" value="Genomic_DNA"/>
</dbReference>
<evidence type="ECO:0000313" key="5">
    <source>
        <dbReference type="EMBL" id="EEO29657.1"/>
    </source>
</evidence>
<dbReference type="Pfam" id="PF13412">
    <property type="entry name" value="HTH_24"/>
    <property type="match status" value="1"/>
</dbReference>
<dbReference type="GeneID" id="77135406"/>
<dbReference type="SUPFAM" id="SSF46785">
    <property type="entry name" value="Winged helix' DNA-binding domain"/>
    <property type="match status" value="1"/>
</dbReference>
<dbReference type="GO" id="GO:0005829">
    <property type="term" value="C:cytosol"/>
    <property type="evidence" value="ECO:0007669"/>
    <property type="project" value="TreeGrafter"/>
</dbReference>
<proteinExistence type="predicted"/>
<dbReference type="InterPro" id="IPR036390">
    <property type="entry name" value="WH_DNA-bd_sf"/>
</dbReference>
<accession>C3X8Y1</accession>
<dbReference type="OrthoDB" id="8526125at2"/>
<dbReference type="GO" id="GO:0006355">
    <property type="term" value="P:regulation of DNA-templated transcription"/>
    <property type="evidence" value="ECO:0007669"/>
    <property type="project" value="UniProtKB-ARBA"/>
</dbReference>